<comment type="caution">
    <text evidence="2">The sequence shown here is derived from an EMBL/GenBank/DDBJ whole genome shotgun (WGS) entry which is preliminary data.</text>
</comment>
<dbReference type="AlphaFoldDB" id="J5Q833"/>
<organism evidence="2 3">
    <name type="scientific">Trichosporon asahii var. asahii (strain ATCC 90039 / CBS 2479 / JCM 2466 / KCTC 7840 / NBRC 103889/ NCYC 2677 / UAMH 7654)</name>
    <name type="common">Yeast</name>
    <dbReference type="NCBI Taxonomy" id="1186058"/>
    <lineage>
        <taxon>Eukaryota</taxon>
        <taxon>Fungi</taxon>
        <taxon>Dikarya</taxon>
        <taxon>Basidiomycota</taxon>
        <taxon>Agaricomycotina</taxon>
        <taxon>Tremellomycetes</taxon>
        <taxon>Trichosporonales</taxon>
        <taxon>Trichosporonaceae</taxon>
        <taxon>Trichosporon</taxon>
    </lineage>
</organism>
<evidence type="ECO:0000256" key="1">
    <source>
        <dbReference type="SAM" id="MobiDB-lite"/>
    </source>
</evidence>
<dbReference type="Proteomes" id="UP000002748">
    <property type="component" value="Unassembled WGS sequence"/>
</dbReference>
<dbReference type="EMBL" id="ALBS01000316">
    <property type="protein sequence ID" value="EJT45973.1"/>
    <property type="molecule type" value="Genomic_DNA"/>
</dbReference>
<protein>
    <submittedName>
        <fullName evidence="2">Uncharacterized protein</fullName>
    </submittedName>
</protein>
<evidence type="ECO:0000313" key="3">
    <source>
        <dbReference type="Proteomes" id="UP000002748"/>
    </source>
</evidence>
<accession>J5Q833</accession>
<evidence type="ECO:0000313" key="2">
    <source>
        <dbReference type="EMBL" id="EJT45973.1"/>
    </source>
</evidence>
<name>J5Q833_TRIAS</name>
<feature type="compositionally biased region" description="Low complexity" evidence="1">
    <location>
        <begin position="38"/>
        <end position="54"/>
    </location>
</feature>
<dbReference type="HOGENOM" id="CLU_987609_0_0_1"/>
<feature type="compositionally biased region" description="Polar residues" evidence="1">
    <location>
        <begin position="21"/>
        <end position="35"/>
    </location>
</feature>
<gene>
    <name evidence="2" type="ORF">A1Q1_05593</name>
</gene>
<dbReference type="KEGG" id="tasa:A1Q1_05593"/>
<proteinExistence type="predicted"/>
<dbReference type="RefSeq" id="XP_014176277.1">
    <property type="nucleotide sequence ID" value="XM_014320802.1"/>
</dbReference>
<dbReference type="GeneID" id="25989105"/>
<sequence>MFATHTLTCFLDDLDNGTPTSGMLTSVSTQENLPDTMSDPSSAGLAASSDSAATANVDPTATTVFDVDGDPSTFPRVIKVYLALLATPPPESDDPTSRYRLPPPLKEDSASFSALVNKGLAHMKEKRSRGEGLNKRLSCRPLMPFLPNDLPQDDLEAMSDERHLMGGPAHAIYTPFVHAPESVFHSVVEWLYGSMWPPRIAFGLPPDDIDEDGAIVQLDMDADYTDEDILASIGNMMLRNINFCRTMSASSREKHREYLPEWVQDNELFANYQRRTGFSPPK</sequence>
<reference evidence="2 3" key="1">
    <citation type="journal article" date="2012" name="Eukaryot. Cell">
        <title>Draft genome sequence of CBS 2479, the standard type strain of Trichosporon asahii.</title>
        <authorList>
            <person name="Yang R.Y."/>
            <person name="Li H.T."/>
            <person name="Zhu H."/>
            <person name="Zhou G.P."/>
            <person name="Wang M."/>
            <person name="Wang L."/>
        </authorList>
    </citation>
    <scope>NUCLEOTIDE SEQUENCE [LARGE SCALE GENOMIC DNA]</scope>
    <source>
        <strain evidence="3">ATCC 90039 / CBS 2479 / JCM 2466 / KCTC 7840 / NCYC 2677 / UAMH 7654</strain>
    </source>
</reference>
<feature type="region of interest" description="Disordered" evidence="1">
    <location>
        <begin position="21"/>
        <end position="54"/>
    </location>
</feature>
<dbReference type="VEuPathDB" id="FungiDB:A1Q1_05593"/>